<keyword evidence="7" id="KW-1185">Reference proteome</keyword>
<sequence>MIRTGTDYRESIRDGREIHVNGERVADVTTHPMFKPLVDIRARIFDMAHAPETAALMTVRGEGEVNAQANALPFSQSDWWAKRRATEAVLDAVGGVVTRVGDETVGEMWSLYDCAATLNEIDPQFAPNIAAHIARVVRADPFHVSANTDPKGDRSKTPAEQDPDMLLHVVRETDAGLVVRGAKFETAAAYANQAFTKPTIATWGEGALSPYAVGFICDLGTPGLKFICRTGFAGRAPAEDYPLSNRFDEIEALVIFDDVLIPWENVLFHRHVASAMAMRATLHRYSAFAFVQRSLKFADMLIGAALFNLRQTGLDRLQGVQEKLAQLACWREGIDAHLTSAIAMAERSPAGLMMPNQSLIYAGRVFAAGQMAAMMHLARELCGGQIGLTPDVAAFRAPETAPWLEKFYGINDEWQAEDRRKLLAFARDLLNSDYAGHRLTFELFAQSPPFAHLAAVYRNFDWDGPLDCVRQAAGLSERVMGTATRTCADSPASRWFATERAGP</sequence>
<reference evidence="7" key="1">
    <citation type="submission" date="2019-01" db="EMBL/GenBank/DDBJ databases">
        <title>Sinorhodobacter populi sp. nov. isolated from the symptomatic bark tissue of Populus euramericana canker.</title>
        <authorList>
            <person name="Li Y."/>
        </authorList>
    </citation>
    <scope>NUCLEOTIDE SEQUENCE [LARGE SCALE GENOMIC DNA]</scope>
    <source>
        <strain evidence="7">CGMCC 1.12963</strain>
    </source>
</reference>
<accession>A0A3S3LL16</accession>
<proteinExistence type="predicted"/>
<evidence type="ECO:0000313" key="7">
    <source>
        <dbReference type="Proteomes" id="UP000288071"/>
    </source>
</evidence>
<feature type="domain" description="HpaB/PvcC/4-BUDH C-terminal" evidence="4">
    <location>
        <begin position="276"/>
        <end position="473"/>
    </location>
</feature>
<dbReference type="PANTHER" id="PTHR36117:SF3">
    <property type="entry name" value="4-HYDROXYPHENYLACETATE 3-MONOOXYGENASE-RELATED"/>
    <property type="match status" value="1"/>
</dbReference>
<reference evidence="6 7" key="2">
    <citation type="submission" date="2019-01" db="EMBL/GenBank/DDBJ databases">
        <title>Sinorhodobacter populi sp. nov. isolated from the symptomatic bark tissue of Populus euramericana canker.</title>
        <authorList>
            <person name="Xu G."/>
        </authorList>
    </citation>
    <scope>NUCLEOTIDE SEQUENCE [LARGE SCALE GENOMIC DNA]</scope>
    <source>
        <strain evidence="6 7">CGMCC 1.12963</strain>
    </source>
</reference>
<dbReference type="InterPro" id="IPR024674">
    <property type="entry name" value="HpaB/PvcC/4-BUDH_N"/>
</dbReference>
<dbReference type="PIRSF" id="PIRSF000331">
    <property type="entry name" value="HpaA_HpaB"/>
    <property type="match status" value="1"/>
</dbReference>
<dbReference type="RefSeq" id="WP_128156920.1">
    <property type="nucleotide sequence ID" value="NZ_JBHSOM010000004.1"/>
</dbReference>
<dbReference type="Gene3D" id="1.10.3140.10">
    <property type="entry name" value="4-hydroxybutyryl-coa dehydratase, domain 1"/>
    <property type="match status" value="1"/>
</dbReference>
<evidence type="ECO:0000313" key="6">
    <source>
        <dbReference type="EMBL" id="RWR50720.1"/>
    </source>
</evidence>
<dbReference type="InterPro" id="IPR046373">
    <property type="entry name" value="Acyl-CoA_Oxase/DH_mid-dom_sf"/>
</dbReference>
<organism evidence="6 7">
    <name type="scientific">Paenirhodobacter huangdaonensis</name>
    <dbReference type="NCBI Taxonomy" id="2501515"/>
    <lineage>
        <taxon>Bacteria</taxon>
        <taxon>Pseudomonadati</taxon>
        <taxon>Pseudomonadota</taxon>
        <taxon>Alphaproteobacteria</taxon>
        <taxon>Rhodobacterales</taxon>
        <taxon>Rhodobacter group</taxon>
        <taxon>Paenirhodobacter</taxon>
    </lineage>
</organism>
<dbReference type="InterPro" id="IPR004925">
    <property type="entry name" value="HpaB/PvcC/4-BUDH"/>
</dbReference>
<dbReference type="Pfam" id="PF03241">
    <property type="entry name" value="HpaB"/>
    <property type="match status" value="1"/>
</dbReference>
<dbReference type="InterPro" id="IPR036250">
    <property type="entry name" value="AcylCo_DH-like_C"/>
</dbReference>
<evidence type="ECO:0000259" key="4">
    <source>
        <dbReference type="Pfam" id="PF03241"/>
    </source>
</evidence>
<dbReference type="InterPro" id="IPR024719">
    <property type="entry name" value="HpaB/PvcC/4-BUDH_C"/>
</dbReference>
<keyword evidence="3" id="KW-0560">Oxidoreductase</keyword>
<dbReference type="GO" id="GO:0016627">
    <property type="term" value="F:oxidoreductase activity, acting on the CH-CH group of donors"/>
    <property type="evidence" value="ECO:0007669"/>
    <property type="project" value="InterPro"/>
</dbReference>
<dbReference type="Proteomes" id="UP000288071">
    <property type="component" value="Unassembled WGS sequence"/>
</dbReference>
<dbReference type="AlphaFoldDB" id="A0A3S3LL16"/>
<dbReference type="SUPFAM" id="SSF56645">
    <property type="entry name" value="Acyl-CoA dehydrogenase NM domain-like"/>
    <property type="match status" value="1"/>
</dbReference>
<dbReference type="PANTHER" id="PTHR36117">
    <property type="entry name" value="4-HYDROXYPHENYLACETATE 3-MONOOXYGENASE-RELATED"/>
    <property type="match status" value="1"/>
</dbReference>
<dbReference type="Pfam" id="PF11794">
    <property type="entry name" value="HpaB_N"/>
    <property type="match status" value="1"/>
</dbReference>
<evidence type="ECO:0000256" key="1">
    <source>
        <dbReference type="ARBA" id="ARBA00022630"/>
    </source>
</evidence>
<dbReference type="InterPro" id="IPR009100">
    <property type="entry name" value="AcylCoA_DH/oxidase_NM_dom_sf"/>
</dbReference>
<dbReference type="Gene3D" id="2.40.110.10">
    <property type="entry name" value="Butyryl-CoA Dehydrogenase, subunit A, domain 2"/>
    <property type="match status" value="1"/>
</dbReference>
<evidence type="ECO:0000259" key="5">
    <source>
        <dbReference type="Pfam" id="PF11794"/>
    </source>
</evidence>
<feature type="domain" description="HpaB/PvcC/4-BUDH N-terminal" evidence="5">
    <location>
        <begin position="4"/>
        <end position="267"/>
    </location>
</feature>
<evidence type="ECO:0000256" key="2">
    <source>
        <dbReference type="ARBA" id="ARBA00022827"/>
    </source>
</evidence>
<gene>
    <name evidence="6" type="ORF">EOW66_13895</name>
</gene>
<comment type="caution">
    <text evidence="6">The sequence shown here is derived from an EMBL/GenBank/DDBJ whole genome shotgun (WGS) entry which is preliminary data.</text>
</comment>
<evidence type="ECO:0000256" key="3">
    <source>
        <dbReference type="ARBA" id="ARBA00023002"/>
    </source>
</evidence>
<keyword evidence="1" id="KW-0285">Flavoprotein</keyword>
<dbReference type="EMBL" id="SAVA01000008">
    <property type="protein sequence ID" value="RWR50720.1"/>
    <property type="molecule type" value="Genomic_DNA"/>
</dbReference>
<name>A0A3S3LL16_9RHOB</name>
<dbReference type="Gene3D" id="1.20.140.10">
    <property type="entry name" value="Butyryl-CoA Dehydrogenase, subunit A, domain 3"/>
    <property type="match status" value="1"/>
</dbReference>
<keyword evidence="2" id="KW-0274">FAD</keyword>
<protein>
    <submittedName>
        <fullName evidence="6">4-hydroxyphenylacetate 3-hydroxylase</fullName>
    </submittedName>
</protein>
<dbReference type="SUPFAM" id="SSF47203">
    <property type="entry name" value="Acyl-CoA dehydrogenase C-terminal domain-like"/>
    <property type="match status" value="1"/>
</dbReference>